<comment type="cofactor">
    <cofactor evidence="1">
        <name>heme</name>
        <dbReference type="ChEBI" id="CHEBI:30413"/>
    </cofactor>
</comment>
<evidence type="ECO:0000313" key="10">
    <source>
        <dbReference type="EMBL" id="TDP87613.1"/>
    </source>
</evidence>
<evidence type="ECO:0000256" key="7">
    <source>
        <dbReference type="ARBA" id="ARBA00023033"/>
    </source>
</evidence>
<dbReference type="PRINTS" id="PR00359">
    <property type="entry name" value="BP450"/>
</dbReference>
<evidence type="ECO:0000256" key="4">
    <source>
        <dbReference type="ARBA" id="ARBA00022723"/>
    </source>
</evidence>
<dbReference type="SUPFAM" id="SSF48264">
    <property type="entry name" value="Cytochrome P450"/>
    <property type="match status" value="1"/>
</dbReference>
<name>A0A4R6RLS4_9HYPH</name>
<dbReference type="PANTHER" id="PTHR46696:SF1">
    <property type="entry name" value="CYTOCHROME P450 YJIB-RELATED"/>
    <property type="match status" value="1"/>
</dbReference>
<dbReference type="GO" id="GO:0016705">
    <property type="term" value="F:oxidoreductase activity, acting on paired donors, with incorporation or reduction of molecular oxygen"/>
    <property type="evidence" value="ECO:0007669"/>
    <property type="project" value="InterPro"/>
</dbReference>
<dbReference type="PROSITE" id="PS00086">
    <property type="entry name" value="CYTOCHROME_P450"/>
    <property type="match status" value="1"/>
</dbReference>
<keyword evidence="11" id="KW-1185">Reference proteome</keyword>
<dbReference type="InterPro" id="IPR036396">
    <property type="entry name" value="Cyt_P450_sf"/>
</dbReference>
<comment type="function">
    <text evidence="8">Cytochromes P450 are a group of heme-thiolate monooxygenases. They oxidize a variety of structurally unrelated compounds, including steroids, fatty acids, and xenobiotics.</text>
</comment>
<reference evidence="10 11" key="1">
    <citation type="submission" date="2019-03" db="EMBL/GenBank/DDBJ databases">
        <title>Genomic Encyclopedia of Type Strains, Phase IV (KMG-IV): sequencing the most valuable type-strain genomes for metagenomic binning, comparative biology and taxonomic classification.</title>
        <authorList>
            <person name="Goeker M."/>
        </authorList>
    </citation>
    <scope>NUCLEOTIDE SEQUENCE [LARGE SCALE GENOMIC DNA]</scope>
    <source>
        <strain evidence="10 11">DSM 102969</strain>
    </source>
</reference>
<dbReference type="Gene3D" id="1.10.630.10">
    <property type="entry name" value="Cytochrome P450"/>
    <property type="match status" value="1"/>
</dbReference>
<evidence type="ECO:0000256" key="5">
    <source>
        <dbReference type="ARBA" id="ARBA00023002"/>
    </source>
</evidence>
<dbReference type="PANTHER" id="PTHR46696">
    <property type="entry name" value="P450, PUTATIVE (EUROFUNG)-RELATED"/>
    <property type="match status" value="1"/>
</dbReference>
<keyword evidence="5 9" id="KW-0560">Oxidoreductase</keyword>
<dbReference type="AlphaFoldDB" id="A0A4R6RLS4"/>
<evidence type="ECO:0000256" key="8">
    <source>
        <dbReference type="ARBA" id="ARBA00043906"/>
    </source>
</evidence>
<dbReference type="Pfam" id="PF00067">
    <property type="entry name" value="p450"/>
    <property type="match status" value="1"/>
</dbReference>
<dbReference type="GO" id="GO:0005506">
    <property type="term" value="F:iron ion binding"/>
    <property type="evidence" value="ECO:0007669"/>
    <property type="project" value="InterPro"/>
</dbReference>
<evidence type="ECO:0000256" key="3">
    <source>
        <dbReference type="ARBA" id="ARBA00022617"/>
    </source>
</evidence>
<keyword evidence="3 9" id="KW-0349">Heme</keyword>
<keyword evidence="6 9" id="KW-0408">Iron</keyword>
<proteinExistence type="inferred from homology"/>
<dbReference type="InterPro" id="IPR002397">
    <property type="entry name" value="Cyt_P450_B"/>
</dbReference>
<comment type="caution">
    <text evidence="10">The sequence shown here is derived from an EMBL/GenBank/DDBJ whole genome shotgun (WGS) entry which is preliminary data.</text>
</comment>
<accession>A0A4R6RLS4</accession>
<dbReference type="OrthoDB" id="9801155at2"/>
<dbReference type="EMBL" id="SNXY01000006">
    <property type="protein sequence ID" value="TDP87613.1"/>
    <property type="molecule type" value="Genomic_DNA"/>
</dbReference>
<evidence type="ECO:0000313" key="11">
    <source>
        <dbReference type="Proteomes" id="UP000294547"/>
    </source>
</evidence>
<protein>
    <submittedName>
        <fullName evidence="10">Cytochrome P450</fullName>
    </submittedName>
</protein>
<gene>
    <name evidence="10" type="ORF">EDD54_1512</name>
</gene>
<dbReference type="FunFam" id="1.10.630.10:FF:000018">
    <property type="entry name" value="Cytochrome P450 monooxygenase"/>
    <property type="match status" value="1"/>
</dbReference>
<dbReference type="GO" id="GO:0020037">
    <property type="term" value="F:heme binding"/>
    <property type="evidence" value="ECO:0007669"/>
    <property type="project" value="InterPro"/>
</dbReference>
<evidence type="ECO:0000256" key="6">
    <source>
        <dbReference type="ARBA" id="ARBA00023004"/>
    </source>
</evidence>
<dbReference type="GO" id="GO:0004497">
    <property type="term" value="F:monooxygenase activity"/>
    <property type="evidence" value="ECO:0007669"/>
    <property type="project" value="UniProtKB-KW"/>
</dbReference>
<evidence type="ECO:0000256" key="9">
    <source>
        <dbReference type="RuleBase" id="RU000461"/>
    </source>
</evidence>
<comment type="similarity">
    <text evidence="2 9">Belongs to the cytochrome P450 family.</text>
</comment>
<keyword evidence="7 9" id="KW-0503">Monooxygenase</keyword>
<organism evidence="10 11">
    <name type="scientific">Oharaeibacter diazotrophicus</name>
    <dbReference type="NCBI Taxonomy" id="1920512"/>
    <lineage>
        <taxon>Bacteria</taxon>
        <taxon>Pseudomonadati</taxon>
        <taxon>Pseudomonadota</taxon>
        <taxon>Alphaproteobacteria</taxon>
        <taxon>Hyphomicrobiales</taxon>
        <taxon>Pleomorphomonadaceae</taxon>
        <taxon>Oharaeibacter</taxon>
    </lineage>
</organism>
<dbReference type="Proteomes" id="UP000294547">
    <property type="component" value="Unassembled WGS sequence"/>
</dbReference>
<dbReference type="InterPro" id="IPR017972">
    <property type="entry name" value="Cyt_P450_CS"/>
</dbReference>
<keyword evidence="4 9" id="KW-0479">Metal-binding</keyword>
<evidence type="ECO:0000256" key="2">
    <source>
        <dbReference type="ARBA" id="ARBA00010617"/>
    </source>
</evidence>
<dbReference type="InterPro" id="IPR001128">
    <property type="entry name" value="Cyt_P450"/>
</dbReference>
<dbReference type="RefSeq" id="WP_126535279.1">
    <property type="nucleotide sequence ID" value="NZ_BSPM01000008.1"/>
</dbReference>
<sequence>MTQRPIFRQSPTDPVFVQDPYPAYERMRALGPAVFWEDYGMWCLTGFEAVGALFRDRRFGREVLHVASRAELGWPEIPAHLAPFYAVEAHSLLEREPPVHTRLRGLVNRAFVSRAVERLRPRIAALAEEAIDGFEAEGRVDLLARFATPIPVIVIAELLGVPAAMSDRLLDWSHRMVAMYQFNRTRAVEDSAVAATEDFVAFMRGYVEERRSRPADDLISHLIAAETAGERLTTDELVTTCILVLNAGHEATVHAIGNGVKALLETGVDTAAAFATPAGTETLCEELLRYDAPLHMFTRYALEDVEIAGARLNRGDEIGLLLGAANRDPARFADPARLLPDRADVASLSFGAGIHFCIGAPLARLELQAALPVLFRRLPGLRLAAPPVYADRYHFHGLERLDVAW</sequence>
<dbReference type="CDD" id="cd20625">
    <property type="entry name" value="CYP164-like"/>
    <property type="match status" value="1"/>
</dbReference>
<evidence type="ECO:0000256" key="1">
    <source>
        <dbReference type="ARBA" id="ARBA00001971"/>
    </source>
</evidence>